<sequence length="200" mass="23256">MLAEDLFSDLFSNGENTDSKPTDTIAKLDIKEIIKQPEELSIDFDSIASPSEDVIPTNFNQSMIVRGFEQKASKREKELQWWLGTILDIKETCFKASIVDLDGRESLVELDINTLPENQRDKIQLNSKFTYSIRCRQTYMGSLEHFSRINLFSKRNWHPEYENFVQDVTYISHGGRIIFQFSYVFVFKINQVALNCHQPS</sequence>
<dbReference type="EMBL" id="AP021876">
    <property type="protein sequence ID" value="BBO83478.1"/>
    <property type="molecule type" value="Genomic_DNA"/>
</dbReference>
<gene>
    <name evidence="1" type="ORF">DSCO28_40440</name>
</gene>
<evidence type="ECO:0000313" key="2">
    <source>
        <dbReference type="Proteomes" id="UP000425960"/>
    </source>
</evidence>
<dbReference type="KEGG" id="dov:DSCO28_40440"/>
<accession>A0A5K7ZTE6</accession>
<name>A0A5K7ZTE6_9BACT</name>
<protein>
    <submittedName>
        <fullName evidence="1">Uncharacterized protein</fullName>
    </submittedName>
</protein>
<dbReference type="RefSeq" id="WP_155323670.1">
    <property type="nucleotide sequence ID" value="NZ_AP021876.1"/>
</dbReference>
<proteinExistence type="predicted"/>
<dbReference type="AlphaFoldDB" id="A0A5K7ZTE6"/>
<organism evidence="1 2">
    <name type="scientific">Desulfosarcina ovata subsp. sediminis</name>
    <dbReference type="NCBI Taxonomy" id="885957"/>
    <lineage>
        <taxon>Bacteria</taxon>
        <taxon>Pseudomonadati</taxon>
        <taxon>Thermodesulfobacteriota</taxon>
        <taxon>Desulfobacteria</taxon>
        <taxon>Desulfobacterales</taxon>
        <taxon>Desulfosarcinaceae</taxon>
        <taxon>Desulfosarcina</taxon>
    </lineage>
</organism>
<evidence type="ECO:0000313" key="1">
    <source>
        <dbReference type="EMBL" id="BBO83478.1"/>
    </source>
</evidence>
<reference evidence="1 2" key="1">
    <citation type="submission" date="2019-11" db="EMBL/GenBank/DDBJ databases">
        <title>Comparative genomics of hydrocarbon-degrading Desulfosarcina strains.</title>
        <authorList>
            <person name="Watanabe M."/>
            <person name="Kojima H."/>
            <person name="Fukui M."/>
        </authorList>
    </citation>
    <scope>NUCLEOTIDE SEQUENCE [LARGE SCALE GENOMIC DNA]</scope>
    <source>
        <strain evidence="1 2">28bB2T</strain>
    </source>
</reference>
<dbReference type="Proteomes" id="UP000425960">
    <property type="component" value="Chromosome"/>
</dbReference>